<dbReference type="GO" id="GO:0045766">
    <property type="term" value="P:positive regulation of angiogenesis"/>
    <property type="evidence" value="ECO:0007669"/>
    <property type="project" value="TreeGrafter"/>
</dbReference>
<dbReference type="GO" id="GO:0002040">
    <property type="term" value="P:sprouting angiogenesis"/>
    <property type="evidence" value="ECO:0007669"/>
    <property type="project" value="TreeGrafter"/>
</dbReference>
<dbReference type="GO" id="GO:0001938">
    <property type="term" value="P:positive regulation of endothelial cell proliferation"/>
    <property type="evidence" value="ECO:0007669"/>
    <property type="project" value="TreeGrafter"/>
</dbReference>
<dbReference type="GO" id="GO:0008083">
    <property type="term" value="F:growth factor activity"/>
    <property type="evidence" value="ECO:0007669"/>
    <property type="project" value="UniProtKB-KW"/>
</dbReference>
<dbReference type="RefSeq" id="XP_030232592.1">
    <property type="nucleotide sequence ID" value="XM_030376732.1"/>
</dbReference>
<dbReference type="OrthoDB" id="198735at2759"/>
<dbReference type="Gene3D" id="2.10.90.10">
    <property type="entry name" value="Cystine-knot cytokines"/>
    <property type="match status" value="1"/>
</dbReference>
<dbReference type="GO" id="GO:0060754">
    <property type="term" value="P:positive regulation of mast cell chemotaxis"/>
    <property type="evidence" value="ECO:0007669"/>
    <property type="project" value="TreeGrafter"/>
</dbReference>
<dbReference type="GeneID" id="115558527"/>
<dbReference type="InterPro" id="IPR050507">
    <property type="entry name" value="PDGF/VEGF_growth_factor"/>
</dbReference>
<keyword evidence="7" id="KW-1185">Reference proteome</keyword>
<evidence type="ECO:0000256" key="1">
    <source>
        <dbReference type="ARBA" id="ARBA00023030"/>
    </source>
</evidence>
<sequence>MRTSPCVCTVSIVVALVMKTSWITAGRTPQRRDSGVLSQELWEKEVRSAGSLDELLRLTDFPDWMLWKCRLRLQEPETQLLASSSSPPSPSSSSSSIFSSSSSSLLSSSSPSSSSSAGSHRSTRYAAVSYSLEILKAIDEEWQRTQCMPRETCVDVAKELGTDPSMFFKPPCVSVYRCNGCCNTEGATCRNTTATYVNKTLLSVIPFKFGPEPVLIKVANHTECRCMEPPIIRRNARPPKKRGCSPMHHLADSEDTRRVCATGMLWDCMENRCIPYPASIPEFSLNAWLPDCELDPERCACLPRAPPSRPPLYRCHINATVCSGRRKTYDHRACRCK</sequence>
<dbReference type="GO" id="GO:0048010">
    <property type="term" value="P:vascular endothelial growth factor receptor signaling pathway"/>
    <property type="evidence" value="ECO:0007669"/>
    <property type="project" value="TreeGrafter"/>
</dbReference>
<keyword evidence="4" id="KW-0732">Signal</keyword>
<reference evidence="6" key="2">
    <citation type="submission" date="2025-09" db="UniProtKB">
        <authorList>
            <consortium name="Ensembl"/>
        </authorList>
    </citation>
    <scope>IDENTIFICATION</scope>
</reference>
<dbReference type="OMA" id="IDMLWDN"/>
<dbReference type="SMART" id="SM00141">
    <property type="entry name" value="PDGF"/>
    <property type="match status" value="1"/>
</dbReference>
<evidence type="ECO:0000313" key="6">
    <source>
        <dbReference type="Ensembl" id="ENSGMOP00000054591.1"/>
    </source>
</evidence>
<gene>
    <name evidence="6" type="primary">VEGFD</name>
    <name evidence="6" type="synonym">vegfd</name>
</gene>
<dbReference type="CDD" id="cd00135">
    <property type="entry name" value="PDGF"/>
    <property type="match status" value="1"/>
</dbReference>
<evidence type="ECO:0000256" key="3">
    <source>
        <dbReference type="RuleBase" id="RU003818"/>
    </source>
</evidence>
<dbReference type="GeneTree" id="ENSGT00940000159726"/>
<protein>
    <submittedName>
        <fullName evidence="6">Vascular endothelial growth factor D</fullName>
    </submittedName>
</protein>
<dbReference type="InterPro" id="IPR000072">
    <property type="entry name" value="PDGF/VEGF_dom"/>
</dbReference>
<dbReference type="Proteomes" id="UP000694546">
    <property type="component" value="Chromosome 14"/>
</dbReference>
<dbReference type="Pfam" id="PF00341">
    <property type="entry name" value="PDGF"/>
    <property type="match status" value="1"/>
</dbReference>
<evidence type="ECO:0000259" key="5">
    <source>
        <dbReference type="PROSITE" id="PS50278"/>
    </source>
</evidence>
<feature type="chain" id="PRO_5046213761" evidence="4">
    <location>
        <begin position="26"/>
        <end position="337"/>
    </location>
</feature>
<dbReference type="GO" id="GO:0001946">
    <property type="term" value="P:lymphangiogenesis"/>
    <property type="evidence" value="ECO:0007669"/>
    <property type="project" value="Ensembl"/>
</dbReference>
<dbReference type="GO" id="GO:0005615">
    <property type="term" value="C:extracellular space"/>
    <property type="evidence" value="ECO:0007669"/>
    <property type="project" value="TreeGrafter"/>
</dbReference>
<dbReference type="GO" id="GO:0001666">
    <property type="term" value="P:response to hypoxia"/>
    <property type="evidence" value="ECO:0007669"/>
    <property type="project" value="TreeGrafter"/>
</dbReference>
<evidence type="ECO:0000256" key="2">
    <source>
        <dbReference type="ARBA" id="ARBA00023157"/>
    </source>
</evidence>
<evidence type="ECO:0000313" key="7">
    <source>
        <dbReference type="Proteomes" id="UP000694546"/>
    </source>
</evidence>
<dbReference type="GO" id="GO:0038084">
    <property type="term" value="P:vascular endothelial growth factor signaling pathway"/>
    <property type="evidence" value="ECO:0007669"/>
    <property type="project" value="TreeGrafter"/>
</dbReference>
<proteinExistence type="inferred from homology"/>
<dbReference type="GO" id="GO:0008015">
    <property type="term" value="P:blood circulation"/>
    <property type="evidence" value="ECO:0007669"/>
    <property type="project" value="Ensembl"/>
</dbReference>
<feature type="signal peptide" evidence="4">
    <location>
        <begin position="1"/>
        <end position="25"/>
    </location>
</feature>
<organism evidence="6 7">
    <name type="scientific">Gadus morhua</name>
    <name type="common">Atlantic cod</name>
    <dbReference type="NCBI Taxonomy" id="8049"/>
    <lineage>
        <taxon>Eukaryota</taxon>
        <taxon>Metazoa</taxon>
        <taxon>Chordata</taxon>
        <taxon>Craniata</taxon>
        <taxon>Vertebrata</taxon>
        <taxon>Euteleostomi</taxon>
        <taxon>Actinopterygii</taxon>
        <taxon>Neopterygii</taxon>
        <taxon>Teleostei</taxon>
        <taxon>Neoteleostei</taxon>
        <taxon>Acanthomorphata</taxon>
        <taxon>Zeiogadaria</taxon>
        <taxon>Gadariae</taxon>
        <taxon>Gadiformes</taxon>
        <taxon>Gadoidei</taxon>
        <taxon>Gadidae</taxon>
        <taxon>Gadus</taxon>
    </lineage>
</organism>
<name>A0A8C5C3B3_GADMO</name>
<dbReference type="InterPro" id="IPR029034">
    <property type="entry name" value="Cystine-knot_cytokine"/>
</dbReference>
<dbReference type="Ensembl" id="ENSGMOT00000044673.1">
    <property type="protein sequence ID" value="ENSGMOP00000054591.1"/>
    <property type="gene ID" value="ENSGMOG00000036032.1"/>
</dbReference>
<dbReference type="PANTHER" id="PTHR12025">
    <property type="entry name" value="VASCULAR ENDOTHELIAL GROWTH FACTOR"/>
    <property type="match status" value="1"/>
</dbReference>
<reference evidence="6" key="1">
    <citation type="submission" date="2025-08" db="UniProtKB">
        <authorList>
            <consortium name="Ensembl"/>
        </authorList>
    </citation>
    <scope>IDENTIFICATION</scope>
</reference>
<dbReference type="GO" id="GO:0005172">
    <property type="term" value="F:vascular endothelial growth factor receptor binding"/>
    <property type="evidence" value="ECO:0007669"/>
    <property type="project" value="TreeGrafter"/>
</dbReference>
<feature type="domain" description="Platelet-derived growth factor (PDGF) family profile" evidence="5">
    <location>
        <begin position="133"/>
        <end position="226"/>
    </location>
</feature>
<comment type="similarity">
    <text evidence="3">Belongs to the PDGF/VEGF growth factor family.</text>
</comment>
<dbReference type="PANTHER" id="PTHR12025:SF11">
    <property type="entry name" value="VASCULAR ENDOTHELIAL GROWTH FACTOR D"/>
    <property type="match status" value="1"/>
</dbReference>
<dbReference type="AlphaFoldDB" id="A0A8C5C3B3"/>
<accession>A0A8C5C3B3</accession>
<dbReference type="GO" id="GO:0042056">
    <property type="term" value="F:chemoattractant activity"/>
    <property type="evidence" value="ECO:0007669"/>
    <property type="project" value="TreeGrafter"/>
</dbReference>
<dbReference type="GO" id="GO:0050930">
    <property type="term" value="P:induction of positive chemotaxis"/>
    <property type="evidence" value="ECO:0007669"/>
    <property type="project" value="TreeGrafter"/>
</dbReference>
<evidence type="ECO:0000256" key="4">
    <source>
        <dbReference type="SAM" id="SignalP"/>
    </source>
</evidence>
<dbReference type="PROSITE" id="PS50278">
    <property type="entry name" value="PDGF_2"/>
    <property type="match status" value="1"/>
</dbReference>
<dbReference type="SUPFAM" id="SSF57501">
    <property type="entry name" value="Cystine-knot cytokines"/>
    <property type="match status" value="1"/>
</dbReference>
<dbReference type="GO" id="GO:0016020">
    <property type="term" value="C:membrane"/>
    <property type="evidence" value="ECO:0007669"/>
    <property type="project" value="InterPro"/>
</dbReference>
<keyword evidence="2" id="KW-1015">Disulfide bond</keyword>
<keyword evidence="1 3" id="KW-0339">Growth factor</keyword>